<dbReference type="PANTHER" id="PTHR15665:SF1">
    <property type="entry name" value="PROTEIN ASTEROID HOMOLOG 1"/>
    <property type="match status" value="1"/>
</dbReference>
<accession>V9D5S3</accession>
<evidence type="ECO:0000313" key="3">
    <source>
        <dbReference type="EMBL" id="ETI22249.1"/>
    </source>
</evidence>
<dbReference type="PANTHER" id="PTHR15665">
    <property type="entry name" value="ASTEROID PROTEIN"/>
    <property type="match status" value="1"/>
</dbReference>
<evidence type="ECO:0000259" key="2">
    <source>
        <dbReference type="Pfam" id="PF12813"/>
    </source>
</evidence>
<dbReference type="Pfam" id="PF12813">
    <property type="entry name" value="XPG_I_2"/>
    <property type="match status" value="1"/>
</dbReference>
<sequence length="655" mass="72822">MGIQRLLQDLLPYAERVVLGASPRSATETTHVEALIVDGPSLVYFVYNRLLAYHCLNCLTSFALPPTYDEINQGVRQVLDDLQIHGITIAHIFFDGGLPNSKREIRLDRMEKVRQQLDVFRRAHADFPPFSASSSGVRDFEKALWETSGISTRRSTLPAPPFMVASVIEALSATDRPWSRRVHIVPGEADLYCARAAQASTAKVAILTNDADLAVHELGERGCMALLHSLEKRQRRSATKGLEYTVLCLDPAHTASRMDVDSLFAFGFERFLDSSVSTAVIRERAREPSSLDRMKSEYNTFLEEFLPSMPADTQLKLEGLDPRTAELIVGLDDSPHLYLTPIFEDPQRDSSWLYGADIRQLGYTLLLSSTRSRNETPRQPAAPVTEYARKGQRIASATVTGLKPADTIPRMAELEALLAIYVPPSSPGTAVSDTTALPAWYALAICLVHQEKVRLGKSFITLAQVVRLFGLPQTPAFPFKTPPRISWEDVHLLANTQAVLYSLRMLYQITRYIMNQLQDPSESAAMASSDSGNVEELSTGIATLHSTLSNMPPIADLFLDIPHLRSKLSEGDIETRNLTIQRLRAVLEPTGQAEPGIREVLYDEGYQDTSTDHAEAVWVSAKPKRKKRKGGRQLETQIIPTKTTNIFRLLSDDPG</sequence>
<dbReference type="CDD" id="cd18675">
    <property type="entry name" value="PIN_SpAst1-like"/>
    <property type="match status" value="1"/>
</dbReference>
<dbReference type="InterPro" id="IPR029060">
    <property type="entry name" value="PIN-like_dom_sf"/>
</dbReference>
<name>V9D5S3_9EURO</name>
<comment type="similarity">
    <text evidence="1">Belongs to the asteroid family.</text>
</comment>
<dbReference type="InterPro" id="IPR026832">
    <property type="entry name" value="Asteroid"/>
</dbReference>
<gene>
    <name evidence="3" type="ORF">G647_06322</name>
</gene>
<dbReference type="Gene3D" id="3.40.50.1010">
    <property type="entry name" value="5'-nuclease"/>
    <property type="match status" value="1"/>
</dbReference>
<proteinExistence type="inferred from homology"/>
<dbReference type="HOGENOM" id="CLU_016461_1_0_1"/>
<evidence type="ECO:0000256" key="1">
    <source>
        <dbReference type="ARBA" id="ARBA00007398"/>
    </source>
</evidence>
<reference evidence="3 4" key="1">
    <citation type="submission" date="2013-03" db="EMBL/GenBank/DDBJ databases">
        <title>The Genome Sequence of Cladophialophora carrionii CBS 160.54.</title>
        <authorList>
            <consortium name="The Broad Institute Genomics Platform"/>
            <person name="Cuomo C."/>
            <person name="de Hoog S."/>
            <person name="Gorbushina A."/>
            <person name="Walker B."/>
            <person name="Young S.K."/>
            <person name="Zeng Q."/>
            <person name="Gargeya S."/>
            <person name="Fitzgerald M."/>
            <person name="Haas B."/>
            <person name="Abouelleil A."/>
            <person name="Allen A.W."/>
            <person name="Alvarado L."/>
            <person name="Arachchi H.M."/>
            <person name="Berlin A.M."/>
            <person name="Chapman S.B."/>
            <person name="Gainer-Dewar J."/>
            <person name="Goldberg J."/>
            <person name="Griggs A."/>
            <person name="Gujja S."/>
            <person name="Hansen M."/>
            <person name="Howarth C."/>
            <person name="Imamovic A."/>
            <person name="Ireland A."/>
            <person name="Larimer J."/>
            <person name="McCowan C."/>
            <person name="Murphy C."/>
            <person name="Pearson M."/>
            <person name="Poon T.W."/>
            <person name="Priest M."/>
            <person name="Roberts A."/>
            <person name="Saif S."/>
            <person name="Shea T."/>
            <person name="Sisk P."/>
            <person name="Sykes S."/>
            <person name="Wortman J."/>
            <person name="Nusbaum C."/>
            <person name="Birren B."/>
        </authorList>
    </citation>
    <scope>NUCLEOTIDE SEQUENCE [LARGE SCALE GENOMIC DNA]</scope>
    <source>
        <strain evidence="3 4">CBS 160.54</strain>
    </source>
</reference>
<evidence type="ECO:0000313" key="4">
    <source>
        <dbReference type="Proteomes" id="UP000030678"/>
    </source>
</evidence>
<dbReference type="SUPFAM" id="SSF88723">
    <property type="entry name" value="PIN domain-like"/>
    <property type="match status" value="1"/>
</dbReference>
<dbReference type="Proteomes" id="UP000030678">
    <property type="component" value="Unassembled WGS sequence"/>
</dbReference>
<dbReference type="InterPro" id="IPR039436">
    <property type="entry name" value="Asteroid_dom"/>
</dbReference>
<dbReference type="VEuPathDB" id="FungiDB:G647_06322"/>
<organism evidence="3 4">
    <name type="scientific">Cladophialophora carrionii CBS 160.54</name>
    <dbReference type="NCBI Taxonomy" id="1279043"/>
    <lineage>
        <taxon>Eukaryota</taxon>
        <taxon>Fungi</taxon>
        <taxon>Dikarya</taxon>
        <taxon>Ascomycota</taxon>
        <taxon>Pezizomycotina</taxon>
        <taxon>Eurotiomycetes</taxon>
        <taxon>Chaetothyriomycetidae</taxon>
        <taxon>Chaetothyriales</taxon>
        <taxon>Herpotrichiellaceae</taxon>
        <taxon>Cladophialophora</taxon>
    </lineage>
</organism>
<dbReference type="EMBL" id="KB822706">
    <property type="protein sequence ID" value="ETI22249.1"/>
    <property type="molecule type" value="Genomic_DNA"/>
</dbReference>
<dbReference type="OrthoDB" id="5297549at2759"/>
<dbReference type="AlphaFoldDB" id="V9D5S3"/>
<dbReference type="GeneID" id="19984815"/>
<protein>
    <recommendedName>
        <fullName evidence="2">Asteroid domain-containing protein</fullName>
    </recommendedName>
</protein>
<feature type="domain" description="Asteroid" evidence="2">
    <location>
        <begin position="160"/>
        <end position="399"/>
    </location>
</feature>
<dbReference type="RefSeq" id="XP_008728866.1">
    <property type="nucleotide sequence ID" value="XM_008730644.1"/>
</dbReference>